<evidence type="ECO:0000256" key="6">
    <source>
        <dbReference type="ARBA" id="ARBA00061274"/>
    </source>
</evidence>
<evidence type="ECO:0000256" key="1">
    <source>
        <dbReference type="ARBA" id="ARBA00004123"/>
    </source>
</evidence>
<dbReference type="AlphaFoldDB" id="A0A8S3Z6U8"/>
<feature type="non-terminal residue" evidence="8">
    <location>
        <position position="1"/>
    </location>
</feature>
<dbReference type="FunFam" id="1.10.20.10:FF:000023">
    <property type="entry name" value="transcription initiation protein SPT3 homolog"/>
    <property type="match status" value="1"/>
</dbReference>
<dbReference type="GO" id="GO:0046982">
    <property type="term" value="F:protein heterodimerization activity"/>
    <property type="evidence" value="ECO:0007669"/>
    <property type="project" value="InterPro"/>
</dbReference>
<comment type="caution">
    <text evidence="8">The sequence shown here is derived from an EMBL/GenBank/DDBJ whole genome shotgun (WGS) entry which is preliminary data.</text>
</comment>
<feature type="non-terminal residue" evidence="8">
    <location>
        <position position="324"/>
    </location>
</feature>
<dbReference type="EMBL" id="CAJHNH020001323">
    <property type="protein sequence ID" value="CAG5122566.1"/>
    <property type="molecule type" value="Genomic_DNA"/>
</dbReference>
<gene>
    <name evidence="8" type="ORF">CUNI_LOCUS8124</name>
</gene>
<keyword evidence="2" id="KW-0805">Transcription regulation</keyword>
<name>A0A8S3Z6U8_9EUPU</name>
<dbReference type="PANTHER" id="PTHR11380:SF16">
    <property type="entry name" value="TRANSCRIPTION INITIATION PROTEIN SPT3 HOMOLOG"/>
    <property type="match status" value="1"/>
</dbReference>
<keyword evidence="3" id="KW-0010">Activator</keyword>
<feature type="region of interest" description="Disordered" evidence="7">
    <location>
        <begin position="265"/>
        <end position="294"/>
    </location>
</feature>
<evidence type="ECO:0000313" key="9">
    <source>
        <dbReference type="Proteomes" id="UP000678393"/>
    </source>
</evidence>
<dbReference type="CDD" id="cd07978">
    <property type="entry name" value="HFD_TAF13"/>
    <property type="match status" value="1"/>
</dbReference>
<dbReference type="Gene3D" id="1.10.20.10">
    <property type="entry name" value="Histone, subunit A"/>
    <property type="match status" value="1"/>
</dbReference>
<proteinExistence type="inferred from homology"/>
<evidence type="ECO:0000256" key="2">
    <source>
        <dbReference type="ARBA" id="ARBA00023015"/>
    </source>
</evidence>
<dbReference type="Proteomes" id="UP000678393">
    <property type="component" value="Unassembled WGS sequence"/>
</dbReference>
<protein>
    <submittedName>
        <fullName evidence="8">Uncharacterized protein</fullName>
    </submittedName>
</protein>
<dbReference type="InterPro" id="IPR009072">
    <property type="entry name" value="Histone-fold"/>
</dbReference>
<evidence type="ECO:0000313" key="8">
    <source>
        <dbReference type="EMBL" id="CAG5122566.1"/>
    </source>
</evidence>
<accession>A0A8S3Z6U8</accession>
<evidence type="ECO:0000256" key="5">
    <source>
        <dbReference type="ARBA" id="ARBA00023242"/>
    </source>
</evidence>
<dbReference type="InterPro" id="IPR003195">
    <property type="entry name" value="TFIID_TAF13"/>
</dbReference>
<dbReference type="SUPFAM" id="SSF47113">
    <property type="entry name" value="Histone-fold"/>
    <property type="match status" value="1"/>
</dbReference>
<dbReference type="GO" id="GO:0006357">
    <property type="term" value="P:regulation of transcription by RNA polymerase II"/>
    <property type="evidence" value="ECO:0007669"/>
    <property type="project" value="UniProtKB-ARBA"/>
</dbReference>
<keyword evidence="5" id="KW-0539">Nucleus</keyword>
<dbReference type="GO" id="GO:0000124">
    <property type="term" value="C:SAGA complex"/>
    <property type="evidence" value="ECO:0007669"/>
    <property type="project" value="UniProtKB-ARBA"/>
</dbReference>
<keyword evidence="9" id="KW-1185">Reference proteome</keyword>
<dbReference type="GO" id="GO:0005634">
    <property type="term" value="C:nucleus"/>
    <property type="evidence" value="ECO:0007669"/>
    <property type="project" value="UniProtKB-SubCell"/>
</dbReference>
<evidence type="ECO:0000256" key="4">
    <source>
        <dbReference type="ARBA" id="ARBA00023163"/>
    </source>
</evidence>
<dbReference type="GO" id="GO:0006366">
    <property type="term" value="P:transcription by RNA polymerase II"/>
    <property type="evidence" value="ECO:0007669"/>
    <property type="project" value="InterPro"/>
</dbReference>
<dbReference type="OrthoDB" id="66982at2759"/>
<reference evidence="8" key="1">
    <citation type="submission" date="2021-04" db="EMBL/GenBank/DDBJ databases">
        <authorList>
            <consortium name="Molecular Ecology Group"/>
        </authorList>
    </citation>
    <scope>NUCLEOTIDE SEQUENCE</scope>
</reference>
<dbReference type="GO" id="GO:0003713">
    <property type="term" value="F:transcription coactivator activity"/>
    <property type="evidence" value="ECO:0007669"/>
    <property type="project" value="TreeGrafter"/>
</dbReference>
<keyword evidence="4" id="KW-0804">Transcription</keyword>
<feature type="compositionally biased region" description="Polar residues" evidence="7">
    <location>
        <begin position="265"/>
        <end position="274"/>
    </location>
</feature>
<comment type="subcellular location">
    <subcellularLocation>
        <location evidence="1">Nucleus</location>
    </subcellularLocation>
</comment>
<evidence type="ECO:0000256" key="3">
    <source>
        <dbReference type="ARBA" id="ARBA00023159"/>
    </source>
</evidence>
<evidence type="ECO:0000256" key="7">
    <source>
        <dbReference type="SAM" id="MobiDB-lite"/>
    </source>
</evidence>
<dbReference type="Pfam" id="PF02269">
    <property type="entry name" value="TFIID-18kDa"/>
    <property type="match status" value="1"/>
</dbReference>
<comment type="similarity">
    <text evidence="6">Belongs to the SPT3 family.</text>
</comment>
<sequence>FAFGDSRRPLQETAALVEEIVHQQMVSMLEQAAEVAIIRGDKHIGIEDILFLLRKDKVKLRRLLRFFEVRDIKAIIKSTLGAPEDLLDTRIMGRNKQICYNFLTSIDQTGELVALFDDKEIDTIKHERLLRAEIQSQGMNVDQYMEFCQARQASFGRRYKTQRFRDWLLANQSPELVPNAAALEIFSYLAYETVAEIVDLALLVKQDMRAHPGDALSKTRPALCINYTELYVGSLFGKSETITAPSQSPPYDNTNSSQVNSAVGSTNLQLSAPVTPNKLNKKKRKKSGPATSMELSWDSTILPADVREAMRRYFTDISPFASQL</sequence>
<dbReference type="PANTHER" id="PTHR11380">
    <property type="entry name" value="TRANSCRIPTION INITIATION FACTOR TFIID/SUPT3-RELATED"/>
    <property type="match status" value="1"/>
</dbReference>
<organism evidence="8 9">
    <name type="scientific">Candidula unifasciata</name>
    <dbReference type="NCBI Taxonomy" id="100452"/>
    <lineage>
        <taxon>Eukaryota</taxon>
        <taxon>Metazoa</taxon>
        <taxon>Spiralia</taxon>
        <taxon>Lophotrochozoa</taxon>
        <taxon>Mollusca</taxon>
        <taxon>Gastropoda</taxon>
        <taxon>Heterobranchia</taxon>
        <taxon>Euthyneura</taxon>
        <taxon>Panpulmonata</taxon>
        <taxon>Eupulmonata</taxon>
        <taxon>Stylommatophora</taxon>
        <taxon>Helicina</taxon>
        <taxon>Helicoidea</taxon>
        <taxon>Geomitridae</taxon>
        <taxon>Candidula</taxon>
    </lineage>
</organism>